<dbReference type="RefSeq" id="WP_035087143.1">
    <property type="nucleotide sequence ID" value="NZ_JQGC01000033.1"/>
</dbReference>
<keyword evidence="1" id="KW-0472">Membrane</keyword>
<evidence type="ECO:0000313" key="3">
    <source>
        <dbReference type="EMBL" id="KFL28929.1"/>
    </source>
</evidence>
<evidence type="ECO:0000256" key="1">
    <source>
        <dbReference type="SAM" id="Phobius"/>
    </source>
</evidence>
<keyword evidence="1" id="KW-0812">Transmembrane</keyword>
<feature type="transmembrane region" description="Helical" evidence="1">
    <location>
        <begin position="65"/>
        <end position="83"/>
    </location>
</feature>
<comment type="caution">
    <text evidence="3">The sequence shown here is derived from an EMBL/GenBank/DDBJ whole genome shotgun (WGS) entry which is preliminary data.</text>
</comment>
<dbReference type="InterPro" id="IPR005135">
    <property type="entry name" value="Endo/exonuclease/phosphatase"/>
</dbReference>
<dbReference type="Gene3D" id="3.60.10.10">
    <property type="entry name" value="Endonuclease/exonuclease/phosphatase"/>
    <property type="match status" value="1"/>
</dbReference>
<name>A0A087LWC6_9HYPH</name>
<proteinExistence type="predicted"/>
<evidence type="ECO:0000259" key="2">
    <source>
        <dbReference type="Pfam" id="PF03372"/>
    </source>
</evidence>
<sequence length="315" mass="34230">MWSKAEYRGAVLALGGVLAIILVITSVTPGLPGELLLQTLRFHLVGLGLVLALFMVLFGARWRALLFMAVLAVAFAHGAYYVWEFQARRNEPVGALRAEMSFLNYNVLSGNRTASEAVDFIVATAPDVALIMETPGVVEYIPQIEAALPYRLGCDRVATCDISLFSRHPIVDGKVLEIPPFRRSRLVVAPMSIDGVDLTVVGIHLSKPYFDEASLQELGYLRYTLAQIEGPVVLSGDFNSALWTAPVAWLGRAQNLVPGPTYPATWPVELGPLGVPIDNIFTRGDARILDVSAGADSHGSNHRYLLARIGFHAPP</sequence>
<keyword evidence="1" id="KW-1133">Transmembrane helix</keyword>
<keyword evidence="4" id="KW-1185">Reference proteome</keyword>
<gene>
    <name evidence="3" type="ORF">JP75_23265</name>
</gene>
<dbReference type="SUPFAM" id="SSF56219">
    <property type="entry name" value="DNase I-like"/>
    <property type="match status" value="1"/>
</dbReference>
<evidence type="ECO:0000313" key="4">
    <source>
        <dbReference type="Proteomes" id="UP000028981"/>
    </source>
</evidence>
<dbReference type="InterPro" id="IPR036691">
    <property type="entry name" value="Endo/exonu/phosph_ase_sf"/>
</dbReference>
<reference evidence="3 4" key="1">
    <citation type="submission" date="2014-08" db="EMBL/GenBank/DDBJ databases">
        <authorList>
            <person name="Hassan Y.I."/>
            <person name="Lepp D."/>
            <person name="Zhou T."/>
        </authorList>
    </citation>
    <scope>NUCLEOTIDE SEQUENCE [LARGE SCALE GENOMIC DNA]</scope>
    <source>
        <strain evidence="3 4">IFO13584</strain>
    </source>
</reference>
<organism evidence="3 4">
    <name type="scientific">Devosia riboflavina</name>
    <dbReference type="NCBI Taxonomy" id="46914"/>
    <lineage>
        <taxon>Bacteria</taxon>
        <taxon>Pseudomonadati</taxon>
        <taxon>Pseudomonadota</taxon>
        <taxon>Alphaproteobacteria</taxon>
        <taxon>Hyphomicrobiales</taxon>
        <taxon>Devosiaceae</taxon>
        <taxon>Devosia</taxon>
    </lineage>
</organism>
<dbReference type="EMBL" id="JQGC01000033">
    <property type="protein sequence ID" value="KFL28929.1"/>
    <property type="molecule type" value="Genomic_DNA"/>
</dbReference>
<protein>
    <recommendedName>
        <fullName evidence="2">Endonuclease/exonuclease/phosphatase domain-containing protein</fullName>
    </recommendedName>
</protein>
<accession>A0A087LWC6</accession>
<dbReference type="Pfam" id="PF03372">
    <property type="entry name" value="Exo_endo_phos"/>
    <property type="match status" value="1"/>
</dbReference>
<feature type="domain" description="Endonuclease/exonuclease/phosphatase" evidence="2">
    <location>
        <begin position="104"/>
        <end position="302"/>
    </location>
</feature>
<feature type="transmembrane region" description="Helical" evidence="1">
    <location>
        <begin position="7"/>
        <end position="28"/>
    </location>
</feature>
<dbReference type="AlphaFoldDB" id="A0A087LWC6"/>
<dbReference type="GO" id="GO:0003824">
    <property type="term" value="F:catalytic activity"/>
    <property type="evidence" value="ECO:0007669"/>
    <property type="project" value="InterPro"/>
</dbReference>
<dbReference type="OrthoDB" id="3808618at2"/>
<dbReference type="STRING" id="46914.JP75_23265"/>
<dbReference type="Proteomes" id="UP000028981">
    <property type="component" value="Unassembled WGS sequence"/>
</dbReference>
<feature type="transmembrane region" description="Helical" evidence="1">
    <location>
        <begin position="40"/>
        <end position="58"/>
    </location>
</feature>